<dbReference type="GO" id="GO:0000981">
    <property type="term" value="F:DNA-binding transcription factor activity, RNA polymerase II-specific"/>
    <property type="evidence" value="ECO:0007669"/>
    <property type="project" value="InterPro"/>
</dbReference>
<dbReference type="PROSITE" id="PS50048">
    <property type="entry name" value="ZN2_CY6_FUNGAL_2"/>
    <property type="match status" value="1"/>
</dbReference>
<evidence type="ECO:0000256" key="1">
    <source>
        <dbReference type="ARBA" id="ARBA00023242"/>
    </source>
</evidence>
<dbReference type="SUPFAM" id="SSF57701">
    <property type="entry name" value="Zn2/Cys6 DNA-binding domain"/>
    <property type="match status" value="1"/>
</dbReference>
<name>A0A6A6W537_9PEZI</name>
<dbReference type="InterPro" id="IPR001138">
    <property type="entry name" value="Zn2Cys6_DnaBD"/>
</dbReference>
<feature type="domain" description="Zn(2)-C6 fungal-type" evidence="2">
    <location>
        <begin position="19"/>
        <end position="49"/>
    </location>
</feature>
<dbReference type="CDD" id="cd00067">
    <property type="entry name" value="GAL4"/>
    <property type="match status" value="1"/>
</dbReference>
<evidence type="ECO:0000313" key="4">
    <source>
        <dbReference type="Proteomes" id="UP000799437"/>
    </source>
</evidence>
<dbReference type="GO" id="GO:0008270">
    <property type="term" value="F:zinc ion binding"/>
    <property type="evidence" value="ECO:0007669"/>
    <property type="project" value="InterPro"/>
</dbReference>
<accession>A0A6A6W537</accession>
<dbReference type="OrthoDB" id="1924260at2759"/>
<dbReference type="PROSITE" id="PS00463">
    <property type="entry name" value="ZN2_CY6_FUNGAL_1"/>
    <property type="match status" value="1"/>
</dbReference>
<dbReference type="PANTHER" id="PTHR47657:SF12">
    <property type="entry name" value="ZN(II)2CYS6 TRANSCRIPTION FACTOR (EUROFUNG)"/>
    <property type="match status" value="1"/>
</dbReference>
<dbReference type="SMART" id="SM00066">
    <property type="entry name" value="GAL4"/>
    <property type="match status" value="1"/>
</dbReference>
<dbReference type="AlphaFoldDB" id="A0A6A6W537"/>
<evidence type="ECO:0000259" key="2">
    <source>
        <dbReference type="PROSITE" id="PS50048"/>
    </source>
</evidence>
<keyword evidence="1" id="KW-0539">Nucleus</keyword>
<gene>
    <name evidence="3" type="ORF">EJ05DRAFT_57176</name>
</gene>
<dbReference type="InterPro" id="IPR052400">
    <property type="entry name" value="Zn2-C6_fungal_TF"/>
</dbReference>
<evidence type="ECO:0000313" key="3">
    <source>
        <dbReference type="EMBL" id="KAF2757154.1"/>
    </source>
</evidence>
<dbReference type="RefSeq" id="XP_033599605.1">
    <property type="nucleotide sequence ID" value="XM_033749769.1"/>
</dbReference>
<organism evidence="3 4">
    <name type="scientific">Pseudovirgaria hyperparasitica</name>
    <dbReference type="NCBI Taxonomy" id="470096"/>
    <lineage>
        <taxon>Eukaryota</taxon>
        <taxon>Fungi</taxon>
        <taxon>Dikarya</taxon>
        <taxon>Ascomycota</taxon>
        <taxon>Pezizomycotina</taxon>
        <taxon>Dothideomycetes</taxon>
        <taxon>Dothideomycetes incertae sedis</taxon>
        <taxon>Acrospermales</taxon>
        <taxon>Acrospermaceae</taxon>
        <taxon>Pseudovirgaria</taxon>
    </lineage>
</organism>
<proteinExistence type="predicted"/>
<dbReference type="Proteomes" id="UP000799437">
    <property type="component" value="Unassembled WGS sequence"/>
</dbReference>
<dbReference type="Gene3D" id="4.10.240.10">
    <property type="entry name" value="Zn(2)-C6 fungal-type DNA-binding domain"/>
    <property type="match status" value="1"/>
</dbReference>
<protein>
    <recommendedName>
        <fullName evidence="2">Zn(2)-C6 fungal-type domain-containing protein</fullName>
    </recommendedName>
</protein>
<dbReference type="Pfam" id="PF00172">
    <property type="entry name" value="Zn_clus"/>
    <property type="match status" value="1"/>
</dbReference>
<keyword evidence="4" id="KW-1185">Reference proteome</keyword>
<reference evidence="3" key="1">
    <citation type="journal article" date="2020" name="Stud. Mycol.">
        <title>101 Dothideomycetes genomes: a test case for predicting lifestyles and emergence of pathogens.</title>
        <authorList>
            <person name="Haridas S."/>
            <person name="Albert R."/>
            <person name="Binder M."/>
            <person name="Bloem J."/>
            <person name="Labutti K."/>
            <person name="Salamov A."/>
            <person name="Andreopoulos B."/>
            <person name="Baker S."/>
            <person name="Barry K."/>
            <person name="Bills G."/>
            <person name="Bluhm B."/>
            <person name="Cannon C."/>
            <person name="Castanera R."/>
            <person name="Culley D."/>
            <person name="Daum C."/>
            <person name="Ezra D."/>
            <person name="Gonzalez J."/>
            <person name="Henrissat B."/>
            <person name="Kuo A."/>
            <person name="Liang C."/>
            <person name="Lipzen A."/>
            <person name="Lutzoni F."/>
            <person name="Magnuson J."/>
            <person name="Mondo S."/>
            <person name="Nolan M."/>
            <person name="Ohm R."/>
            <person name="Pangilinan J."/>
            <person name="Park H.-J."/>
            <person name="Ramirez L."/>
            <person name="Alfaro M."/>
            <person name="Sun H."/>
            <person name="Tritt A."/>
            <person name="Yoshinaga Y."/>
            <person name="Zwiers L.-H."/>
            <person name="Turgeon B."/>
            <person name="Goodwin S."/>
            <person name="Spatafora J."/>
            <person name="Crous P."/>
            <person name="Grigoriev I."/>
        </authorList>
    </citation>
    <scope>NUCLEOTIDE SEQUENCE</scope>
    <source>
        <strain evidence="3">CBS 121739</strain>
    </source>
</reference>
<dbReference type="GeneID" id="54490823"/>
<dbReference type="EMBL" id="ML996574">
    <property type="protein sequence ID" value="KAF2757154.1"/>
    <property type="molecule type" value="Genomic_DNA"/>
</dbReference>
<dbReference type="InterPro" id="IPR036864">
    <property type="entry name" value="Zn2-C6_fun-type_DNA-bd_sf"/>
</dbReference>
<sequence>MAGPGGGPSRRSHTKSRKGCRTCKKRHIRCDEAFPQCRNCTKHQVRCDYMDSPSVSSPGGFDGTASANLLWTKEIEQTVDIWLRNGEFPFPELRVYPQPQWHSYSKTELRLIHHLCSITNEMLRNRSTKLTVWTDCLPQVISLGASHAHVMHAMLAFSASHLAWISQSSETRHLAGYYASLALRDVQQEVGNVNRSNADALLASSMLLQWVATDWRGWSTLVANSSHIMNAMQAWKNESIFADYLNDASSRYSQQYMNPNGTVVTPDTHRDHLNTLQHIHSCLRYLLAYLNHYDQERKWVEQLLGFIERLQNSTPAQALDEQFSQLYALRKWLFWVPISLLAVRRNDAMVLTVIAYFYATALALEPMFPDVGHAFCASFALQPLEAILATIATYQVENAYDAAVSAAVTCIGFPRETAASYRARRQRDNLGALHTSPSYYDPSAAQLNLAGPFDLVGSGPSLSPAAPSPLSYYGQSNPYDSRPTSIDYSGMSISSNSITNSAGYISPHLPPTAPALSYPVSQEEVAAVAAAAAYTPYPGVQLAYSGFVSTPAVWT</sequence>
<dbReference type="PANTHER" id="PTHR47657">
    <property type="entry name" value="STEROL REGULATORY ELEMENT-BINDING PROTEIN ECM22"/>
    <property type="match status" value="1"/>
</dbReference>